<keyword evidence="2" id="KW-1185">Reference proteome</keyword>
<protein>
    <submittedName>
        <fullName evidence="1">Uncharacterized protein</fullName>
    </submittedName>
</protein>
<dbReference type="Proteomes" id="UP000273307">
    <property type="component" value="Unassembled WGS sequence"/>
</dbReference>
<dbReference type="AlphaFoldDB" id="A0A498QHZ0"/>
<evidence type="ECO:0000313" key="1">
    <source>
        <dbReference type="EMBL" id="VBA44354.1"/>
    </source>
</evidence>
<dbReference type="OrthoDB" id="9967283at2"/>
<gene>
    <name evidence="1" type="ORF">LAUMK136_05599</name>
</gene>
<reference evidence="1 2" key="1">
    <citation type="submission" date="2018-09" db="EMBL/GenBank/DDBJ databases">
        <authorList>
            <person name="Tagini F."/>
        </authorList>
    </citation>
    <scope>NUCLEOTIDE SEQUENCE [LARGE SCALE GENOMIC DNA]</scope>
    <source>
        <strain evidence="1 2">MK136</strain>
    </source>
</reference>
<sequence length="93" mass="10260">MTDIDPSASEAINPSDCRRAATLASHAITKDVFGYRLVVAEAAAEGRVIELLRAFTVLVFDALGADDLRTPEKLEIIRRAIAKWTDREQETSE</sequence>
<evidence type="ECO:0000313" key="2">
    <source>
        <dbReference type="Proteomes" id="UP000273307"/>
    </source>
</evidence>
<name>A0A498QHZ0_9MYCO</name>
<dbReference type="EMBL" id="UPHP01000149">
    <property type="protein sequence ID" value="VBA44354.1"/>
    <property type="molecule type" value="Genomic_DNA"/>
</dbReference>
<organism evidence="1 2">
    <name type="scientific">Mycobacterium attenuatum</name>
    <dbReference type="NCBI Taxonomy" id="2341086"/>
    <lineage>
        <taxon>Bacteria</taxon>
        <taxon>Bacillati</taxon>
        <taxon>Actinomycetota</taxon>
        <taxon>Actinomycetes</taxon>
        <taxon>Mycobacteriales</taxon>
        <taxon>Mycobacteriaceae</taxon>
        <taxon>Mycobacterium</taxon>
    </lineage>
</organism>
<accession>A0A498QHZ0</accession>
<proteinExistence type="predicted"/>
<dbReference type="RefSeq" id="WP_122526304.1">
    <property type="nucleotide sequence ID" value="NZ_UPHP01000149.1"/>
</dbReference>